<keyword evidence="2" id="KW-1185">Reference proteome</keyword>
<evidence type="ECO:0000313" key="1">
    <source>
        <dbReference type="EMBL" id="GET39825.1"/>
    </source>
</evidence>
<reference evidence="1" key="1">
    <citation type="submission" date="2019-10" db="EMBL/GenBank/DDBJ databases">
        <title>Draft genome sequece of Microseira wollei NIES-4236.</title>
        <authorList>
            <person name="Yamaguchi H."/>
            <person name="Suzuki S."/>
            <person name="Kawachi M."/>
        </authorList>
    </citation>
    <scope>NUCLEOTIDE SEQUENCE</scope>
    <source>
        <strain evidence="1">NIES-4236</strain>
    </source>
</reference>
<accession>A0AAV3XFZ5</accession>
<gene>
    <name evidence="1" type="ORF">MiSe_45970</name>
</gene>
<protein>
    <submittedName>
        <fullName evidence="1">Uncharacterized protein</fullName>
    </submittedName>
</protein>
<name>A0AAV3XFZ5_9CYAN</name>
<evidence type="ECO:0000313" key="2">
    <source>
        <dbReference type="Proteomes" id="UP001050975"/>
    </source>
</evidence>
<dbReference type="RefSeq" id="WP_226585432.1">
    <property type="nucleotide sequence ID" value="NZ_BLAY01000075.1"/>
</dbReference>
<dbReference type="AlphaFoldDB" id="A0AAV3XFZ5"/>
<dbReference type="EMBL" id="BLAY01000075">
    <property type="protein sequence ID" value="GET39825.1"/>
    <property type="molecule type" value="Genomic_DNA"/>
</dbReference>
<sequence>MNTRKTRKTRQTGQSLTAAGKIHPEKWNISPQEAAFALKALGIPVKEVRKVRCLPHQVCVSFWNEQDKACSSFFSYRAFPTWQQAVEQLIATTQTIPQFEYLEQIVEYDLVQFPYPVEMADAIWDALKNRQYELLAAKRAAEIEQSLAAKPALSLAS</sequence>
<organism evidence="1 2">
    <name type="scientific">Microseira wollei NIES-4236</name>
    <dbReference type="NCBI Taxonomy" id="2530354"/>
    <lineage>
        <taxon>Bacteria</taxon>
        <taxon>Bacillati</taxon>
        <taxon>Cyanobacteriota</taxon>
        <taxon>Cyanophyceae</taxon>
        <taxon>Oscillatoriophycideae</taxon>
        <taxon>Aerosakkonematales</taxon>
        <taxon>Aerosakkonemataceae</taxon>
        <taxon>Microseira</taxon>
    </lineage>
</organism>
<dbReference type="Proteomes" id="UP001050975">
    <property type="component" value="Unassembled WGS sequence"/>
</dbReference>
<proteinExistence type="predicted"/>
<comment type="caution">
    <text evidence="1">The sequence shown here is derived from an EMBL/GenBank/DDBJ whole genome shotgun (WGS) entry which is preliminary data.</text>
</comment>